<comment type="subunit">
    <text evidence="7">Consists of a catalytic RNA component (M1 or rnpB) and a protein subunit.</text>
</comment>
<dbReference type="PANTHER" id="PTHR33992">
    <property type="entry name" value="RIBONUCLEASE P PROTEIN COMPONENT"/>
    <property type="match status" value="1"/>
</dbReference>
<dbReference type="KEGG" id="alq:C7Y71_006290"/>
<evidence type="ECO:0000313" key="9">
    <source>
        <dbReference type="Proteomes" id="UP000249375"/>
    </source>
</evidence>
<comment type="similarity">
    <text evidence="7">Belongs to the RnpA family.</text>
</comment>
<evidence type="ECO:0000256" key="5">
    <source>
        <dbReference type="ARBA" id="ARBA00022801"/>
    </source>
</evidence>
<comment type="function">
    <text evidence="1 7">RNaseP catalyzes the removal of the 5'-leader sequence from pre-tRNA to produce the mature 5'-terminus. It can also cleave other RNA substrates such as 4.5S RNA. The protein component plays an auxiliary but essential role in vivo by binding to the 5'-leader sequence and broadening the substrate specificity of the ribozyme.</text>
</comment>
<keyword evidence="9" id="KW-1185">Reference proteome</keyword>
<dbReference type="EC" id="3.1.26.5" evidence="7"/>
<protein>
    <recommendedName>
        <fullName evidence="7">Ribonuclease P protein component</fullName>
        <shortName evidence="7">RNase P protein</shortName>
        <shortName evidence="7">RNaseP protein</shortName>
        <ecNumber evidence="7">3.1.26.5</ecNumber>
    </recommendedName>
    <alternativeName>
        <fullName evidence="7">Protein C5</fullName>
    </alternativeName>
</protein>
<sequence>MALKIENNINVQHVHTFRKAEHICLKRDIDALFDKGNAAKTAYPLRAIWRMLPYEAGPVVKVLVSVSKRHFKHAVDRNRAKRQMREAYRLNKQILSTPEGLALHVAFIWLSDMPLPSEQVHKKMKALLKSINLKINDSAEVD</sequence>
<dbReference type="OrthoDB" id="1524972at2"/>
<dbReference type="Proteomes" id="UP000249375">
    <property type="component" value="Chromosome"/>
</dbReference>
<dbReference type="RefSeq" id="WP_111899032.1">
    <property type="nucleotide sequence ID" value="NZ_CP033459.1"/>
</dbReference>
<evidence type="ECO:0000256" key="6">
    <source>
        <dbReference type="ARBA" id="ARBA00022884"/>
    </source>
</evidence>
<dbReference type="GO" id="GO:0042781">
    <property type="term" value="F:3'-tRNA processing endoribonuclease activity"/>
    <property type="evidence" value="ECO:0007669"/>
    <property type="project" value="TreeGrafter"/>
</dbReference>
<evidence type="ECO:0000256" key="1">
    <source>
        <dbReference type="ARBA" id="ARBA00002663"/>
    </source>
</evidence>
<keyword evidence="3 7" id="KW-0540">Nuclease</keyword>
<keyword evidence="4 7" id="KW-0255">Endonuclease</keyword>
<proteinExistence type="inferred from homology"/>
<dbReference type="InterPro" id="IPR000100">
    <property type="entry name" value="RNase_P"/>
</dbReference>
<dbReference type="GO" id="GO:0030677">
    <property type="term" value="C:ribonuclease P complex"/>
    <property type="evidence" value="ECO:0007669"/>
    <property type="project" value="TreeGrafter"/>
</dbReference>
<dbReference type="PANTHER" id="PTHR33992:SF1">
    <property type="entry name" value="RIBONUCLEASE P PROTEIN COMPONENT"/>
    <property type="match status" value="1"/>
</dbReference>
<dbReference type="EMBL" id="CP033459">
    <property type="protein sequence ID" value="QFQ12656.1"/>
    <property type="molecule type" value="Genomic_DNA"/>
</dbReference>
<keyword evidence="5 7" id="KW-0378">Hydrolase</keyword>
<dbReference type="Pfam" id="PF00825">
    <property type="entry name" value="Ribonuclease_P"/>
    <property type="match status" value="1"/>
</dbReference>
<dbReference type="AlphaFoldDB" id="A0A5P8E6U5"/>
<gene>
    <name evidence="7" type="primary">rnpA</name>
    <name evidence="8" type="ORF">C7Y71_006290</name>
</gene>
<name>A0A5P8E6U5_9BACT</name>
<evidence type="ECO:0000313" key="8">
    <source>
        <dbReference type="EMBL" id="QFQ12656.1"/>
    </source>
</evidence>
<reference evidence="8 9" key="1">
    <citation type="submission" date="2018-11" db="EMBL/GenBank/DDBJ databases">
        <authorList>
            <person name="Na S.W."/>
            <person name="Baik M."/>
        </authorList>
    </citation>
    <scope>NUCLEOTIDE SEQUENCE [LARGE SCALE GENOMIC DNA]</scope>
    <source>
        <strain evidence="8 9">E39</strain>
    </source>
</reference>
<dbReference type="GO" id="GO:0004526">
    <property type="term" value="F:ribonuclease P activity"/>
    <property type="evidence" value="ECO:0007669"/>
    <property type="project" value="UniProtKB-UniRule"/>
</dbReference>
<dbReference type="GO" id="GO:0001682">
    <property type="term" value="P:tRNA 5'-leader removal"/>
    <property type="evidence" value="ECO:0007669"/>
    <property type="project" value="UniProtKB-UniRule"/>
</dbReference>
<accession>A0A5P8E6U5</accession>
<dbReference type="Gene3D" id="3.30.230.10">
    <property type="match status" value="1"/>
</dbReference>
<evidence type="ECO:0000256" key="7">
    <source>
        <dbReference type="HAMAP-Rule" id="MF_00227"/>
    </source>
</evidence>
<dbReference type="SUPFAM" id="SSF54211">
    <property type="entry name" value="Ribosomal protein S5 domain 2-like"/>
    <property type="match status" value="1"/>
</dbReference>
<evidence type="ECO:0000256" key="2">
    <source>
        <dbReference type="ARBA" id="ARBA00022694"/>
    </source>
</evidence>
<dbReference type="InterPro" id="IPR020539">
    <property type="entry name" value="RNase_P_CS"/>
</dbReference>
<dbReference type="PROSITE" id="PS00648">
    <property type="entry name" value="RIBONUCLEASE_P"/>
    <property type="match status" value="1"/>
</dbReference>
<evidence type="ECO:0000256" key="3">
    <source>
        <dbReference type="ARBA" id="ARBA00022722"/>
    </source>
</evidence>
<dbReference type="InterPro" id="IPR014721">
    <property type="entry name" value="Ribsml_uS5_D2-typ_fold_subgr"/>
</dbReference>
<organism evidence="8 9">
    <name type="scientific">Pseudoprevotella muciniphila</name>
    <dbReference type="NCBI Taxonomy" id="2133944"/>
    <lineage>
        <taxon>Bacteria</taxon>
        <taxon>Pseudomonadati</taxon>
        <taxon>Bacteroidota</taxon>
        <taxon>Bacteroidia</taxon>
        <taxon>Bacteroidales</taxon>
        <taxon>Prevotellaceae</taxon>
        <taxon>Pseudoprevotella</taxon>
    </lineage>
</organism>
<dbReference type="InterPro" id="IPR020568">
    <property type="entry name" value="Ribosomal_Su5_D2-typ_SF"/>
</dbReference>
<evidence type="ECO:0000256" key="4">
    <source>
        <dbReference type="ARBA" id="ARBA00022759"/>
    </source>
</evidence>
<comment type="catalytic activity">
    <reaction evidence="7">
        <text>Endonucleolytic cleavage of RNA, removing 5'-extranucleotides from tRNA precursor.</text>
        <dbReference type="EC" id="3.1.26.5"/>
    </reaction>
</comment>
<dbReference type="HAMAP" id="MF_00227">
    <property type="entry name" value="RNase_P"/>
    <property type="match status" value="1"/>
</dbReference>
<dbReference type="GO" id="GO:0000049">
    <property type="term" value="F:tRNA binding"/>
    <property type="evidence" value="ECO:0007669"/>
    <property type="project" value="UniProtKB-UniRule"/>
</dbReference>
<keyword evidence="2 7" id="KW-0819">tRNA processing</keyword>
<keyword evidence="6 7" id="KW-0694">RNA-binding</keyword>